<sequence length="159" mass="16573">MNEHRLLQTLADRGLTIGSVESITAGLFASCLASIPGASAVLKGALVTYVAEEKIALAGVGKSTIDHYGVVSPEVAAEMAIGGKRKLGVDMCISCTGNAGPTVEKGDKPVGCVYLGLAYKDLVYTAPLQLEGDRNSIREQVAEAMVAFGLSLFPEENDQ</sequence>
<organism evidence="2 3">
    <name type="scientific">Candidatus Alloenteromonas pullicola</name>
    <dbReference type="NCBI Taxonomy" id="2840784"/>
    <lineage>
        <taxon>Bacteria</taxon>
        <taxon>Bacillati</taxon>
        <taxon>Bacillota</taxon>
        <taxon>Bacillota incertae sedis</taxon>
        <taxon>Candidatus Alloenteromonas</taxon>
    </lineage>
</organism>
<dbReference type="Pfam" id="PF02464">
    <property type="entry name" value="CinA"/>
    <property type="match status" value="1"/>
</dbReference>
<dbReference type="InterPro" id="IPR036653">
    <property type="entry name" value="CinA-like_C"/>
</dbReference>
<dbReference type="NCBIfam" id="TIGR00199">
    <property type="entry name" value="PncC_domain"/>
    <property type="match status" value="1"/>
</dbReference>
<dbReference type="InterPro" id="IPR008136">
    <property type="entry name" value="CinA_C"/>
</dbReference>
<proteinExistence type="predicted"/>
<dbReference type="Gene3D" id="3.90.950.20">
    <property type="entry name" value="CinA-like"/>
    <property type="match status" value="1"/>
</dbReference>
<name>A0A9D1LMT8_9FIRM</name>
<dbReference type="EMBL" id="DVMV01000004">
    <property type="protein sequence ID" value="HIU44742.1"/>
    <property type="molecule type" value="Genomic_DNA"/>
</dbReference>
<protein>
    <submittedName>
        <fullName evidence="2">CinA family protein</fullName>
    </submittedName>
</protein>
<reference evidence="2" key="2">
    <citation type="journal article" date="2021" name="PeerJ">
        <title>Extensive microbial diversity within the chicken gut microbiome revealed by metagenomics and culture.</title>
        <authorList>
            <person name="Gilroy R."/>
            <person name="Ravi A."/>
            <person name="Getino M."/>
            <person name="Pursley I."/>
            <person name="Horton D.L."/>
            <person name="Alikhan N.F."/>
            <person name="Baker D."/>
            <person name="Gharbi K."/>
            <person name="Hall N."/>
            <person name="Watson M."/>
            <person name="Adriaenssens E.M."/>
            <person name="Foster-Nyarko E."/>
            <person name="Jarju S."/>
            <person name="Secka A."/>
            <person name="Antonio M."/>
            <person name="Oren A."/>
            <person name="Chaudhuri R.R."/>
            <person name="La Ragione R."/>
            <person name="Hildebrand F."/>
            <person name="Pallen M.J."/>
        </authorList>
    </citation>
    <scope>NUCLEOTIDE SEQUENCE</scope>
    <source>
        <strain evidence="2">ChiGjej1B1-22543</strain>
    </source>
</reference>
<evidence type="ECO:0000313" key="3">
    <source>
        <dbReference type="Proteomes" id="UP000824070"/>
    </source>
</evidence>
<accession>A0A9D1LMT8</accession>
<evidence type="ECO:0000313" key="2">
    <source>
        <dbReference type="EMBL" id="HIU44742.1"/>
    </source>
</evidence>
<feature type="domain" description="CinA C-terminal" evidence="1">
    <location>
        <begin position="4"/>
        <end position="145"/>
    </location>
</feature>
<comment type="caution">
    <text evidence="2">The sequence shown here is derived from an EMBL/GenBank/DDBJ whole genome shotgun (WGS) entry which is preliminary data.</text>
</comment>
<evidence type="ECO:0000259" key="1">
    <source>
        <dbReference type="Pfam" id="PF02464"/>
    </source>
</evidence>
<gene>
    <name evidence="2" type="ORF">IAC52_00370</name>
</gene>
<dbReference type="Proteomes" id="UP000824070">
    <property type="component" value="Unassembled WGS sequence"/>
</dbReference>
<dbReference type="SUPFAM" id="SSF142433">
    <property type="entry name" value="CinA-like"/>
    <property type="match status" value="1"/>
</dbReference>
<dbReference type="AlphaFoldDB" id="A0A9D1LMT8"/>
<reference evidence="2" key="1">
    <citation type="submission" date="2020-10" db="EMBL/GenBank/DDBJ databases">
        <authorList>
            <person name="Gilroy R."/>
        </authorList>
    </citation>
    <scope>NUCLEOTIDE SEQUENCE</scope>
    <source>
        <strain evidence="2">ChiGjej1B1-22543</strain>
    </source>
</reference>